<dbReference type="PROSITE" id="PS00444">
    <property type="entry name" value="POLYPRENYL_SYNTHASE_2"/>
    <property type="match status" value="1"/>
</dbReference>
<evidence type="ECO:0000256" key="3">
    <source>
        <dbReference type="ARBA" id="ARBA00022679"/>
    </source>
</evidence>
<dbReference type="GO" id="GO:0046872">
    <property type="term" value="F:metal ion binding"/>
    <property type="evidence" value="ECO:0007669"/>
    <property type="project" value="UniProtKB-KW"/>
</dbReference>
<dbReference type="GO" id="GO:0004659">
    <property type="term" value="F:prenyltransferase activity"/>
    <property type="evidence" value="ECO:0007669"/>
    <property type="project" value="InterPro"/>
</dbReference>
<evidence type="ECO:0000256" key="4">
    <source>
        <dbReference type="ARBA" id="ARBA00022723"/>
    </source>
</evidence>
<dbReference type="PROSITE" id="PS00723">
    <property type="entry name" value="POLYPRENYL_SYNTHASE_1"/>
    <property type="match status" value="1"/>
</dbReference>
<dbReference type="STRING" id="285351.SAMN04488035_1204"/>
<dbReference type="Gene3D" id="1.10.600.10">
    <property type="entry name" value="Farnesyl Diphosphate Synthase"/>
    <property type="match status" value="1"/>
</dbReference>
<dbReference type="GO" id="GO:0008299">
    <property type="term" value="P:isoprenoid biosynthetic process"/>
    <property type="evidence" value="ECO:0007669"/>
    <property type="project" value="InterPro"/>
</dbReference>
<keyword evidence="5" id="KW-0460">Magnesium</keyword>
<dbReference type="CDD" id="cd00685">
    <property type="entry name" value="Trans_IPPS_HT"/>
    <property type="match status" value="1"/>
</dbReference>
<dbReference type="PANTHER" id="PTHR12001:SF85">
    <property type="entry name" value="SHORT CHAIN ISOPRENYL DIPHOSPHATE SYNTHASE"/>
    <property type="match status" value="1"/>
</dbReference>
<dbReference type="Proteomes" id="UP000198520">
    <property type="component" value="Unassembled WGS sequence"/>
</dbReference>
<dbReference type="EMBL" id="FONZ01000002">
    <property type="protein sequence ID" value="SFF01991.1"/>
    <property type="molecule type" value="Genomic_DNA"/>
</dbReference>
<dbReference type="SUPFAM" id="SSF48576">
    <property type="entry name" value="Terpenoid synthases"/>
    <property type="match status" value="1"/>
</dbReference>
<dbReference type="InterPro" id="IPR033749">
    <property type="entry name" value="Polyprenyl_synt_CS"/>
</dbReference>
<dbReference type="AlphaFoldDB" id="A0A1I2FBT2"/>
<dbReference type="Pfam" id="PF00348">
    <property type="entry name" value="polyprenyl_synt"/>
    <property type="match status" value="1"/>
</dbReference>
<dbReference type="RefSeq" id="WP_093376146.1">
    <property type="nucleotide sequence ID" value="NZ_BNAN01000002.1"/>
</dbReference>
<reference evidence="8" key="1">
    <citation type="submission" date="2016-10" db="EMBL/GenBank/DDBJ databases">
        <authorList>
            <person name="Varghese N."/>
            <person name="Submissions S."/>
        </authorList>
    </citation>
    <scope>NUCLEOTIDE SEQUENCE [LARGE SCALE GENOMIC DNA]</scope>
    <source>
        <strain evidence="8">DSM 19083</strain>
    </source>
</reference>
<dbReference type="InterPro" id="IPR008949">
    <property type="entry name" value="Isoprenoid_synthase_dom_sf"/>
</dbReference>
<evidence type="ECO:0000256" key="1">
    <source>
        <dbReference type="ARBA" id="ARBA00001946"/>
    </source>
</evidence>
<gene>
    <name evidence="7" type="ORF">SAMN04488035_1204</name>
</gene>
<protein>
    <submittedName>
        <fullName evidence="7">Geranylgeranyl diphosphate synthase, type II</fullName>
    </submittedName>
</protein>
<organism evidence="7 8">
    <name type="scientific">Flavimobilis marinus</name>
    <dbReference type="NCBI Taxonomy" id="285351"/>
    <lineage>
        <taxon>Bacteria</taxon>
        <taxon>Bacillati</taxon>
        <taxon>Actinomycetota</taxon>
        <taxon>Actinomycetes</taxon>
        <taxon>Micrococcales</taxon>
        <taxon>Jonesiaceae</taxon>
        <taxon>Flavimobilis</taxon>
    </lineage>
</organism>
<comment type="similarity">
    <text evidence="2 6">Belongs to the FPP/GGPP synthase family.</text>
</comment>
<accession>A0A1I2FBT2</accession>
<dbReference type="OrthoDB" id="4497239at2"/>
<keyword evidence="3 6" id="KW-0808">Transferase</keyword>
<sequence length="337" mass="35827">MLETFLHDGGALAADLDPDYAQLWRSMGRASRGGKRFRPALVTGAYQALGGHDLALAQHVGDAIELLHTGFVMHDDVIDRDEIRRGELNVSGTFAHRALASGARADKAELLGQTAGILAGDLALVGATRMMALAPTGPETVRRLLDLLERAVQVTAAGELADVRFSLDLGDPTLGEVLTMAEHKTAVYSFELPLQAAAVLAGAPQEISGRLSEVGRMVGIAFQLVDDLLGVFGDEEVTGKSTVTDLREGKVTPLIAYARTTACWATIAHDVGDPHLTAERARHVRDVLESCGARSAIEDLATDYVSTALSVTANLPVPERFRAWIADMTATAVQRAA</sequence>
<keyword evidence="8" id="KW-1185">Reference proteome</keyword>
<dbReference type="SFLD" id="SFLDS00005">
    <property type="entry name" value="Isoprenoid_Synthase_Type_I"/>
    <property type="match status" value="1"/>
</dbReference>
<evidence type="ECO:0000313" key="8">
    <source>
        <dbReference type="Proteomes" id="UP000198520"/>
    </source>
</evidence>
<keyword evidence="4" id="KW-0479">Metal-binding</keyword>
<dbReference type="PANTHER" id="PTHR12001">
    <property type="entry name" value="GERANYLGERANYL PYROPHOSPHATE SYNTHASE"/>
    <property type="match status" value="1"/>
</dbReference>
<evidence type="ECO:0000256" key="6">
    <source>
        <dbReference type="RuleBase" id="RU004466"/>
    </source>
</evidence>
<name>A0A1I2FBT2_9MICO</name>
<evidence type="ECO:0000313" key="7">
    <source>
        <dbReference type="EMBL" id="SFF01991.1"/>
    </source>
</evidence>
<dbReference type="InterPro" id="IPR000092">
    <property type="entry name" value="Polyprenyl_synt"/>
</dbReference>
<comment type="cofactor">
    <cofactor evidence="1">
        <name>Mg(2+)</name>
        <dbReference type="ChEBI" id="CHEBI:18420"/>
    </cofactor>
</comment>
<evidence type="ECO:0000256" key="2">
    <source>
        <dbReference type="ARBA" id="ARBA00006706"/>
    </source>
</evidence>
<evidence type="ECO:0000256" key="5">
    <source>
        <dbReference type="ARBA" id="ARBA00022842"/>
    </source>
</evidence>
<proteinExistence type="inferred from homology"/>